<dbReference type="Proteomes" id="UP000587880">
    <property type="component" value="Unassembled WGS sequence"/>
</dbReference>
<dbReference type="EMBL" id="JABAGD010000043">
    <property type="protein sequence ID" value="NMF06880.1"/>
    <property type="molecule type" value="Genomic_DNA"/>
</dbReference>
<name>A0A7X9SRV2_CLOBE</name>
<protein>
    <submittedName>
        <fullName evidence="1">Uncharacterized protein</fullName>
    </submittedName>
</protein>
<dbReference type="RefSeq" id="WP_168982865.1">
    <property type="nucleotide sequence ID" value="NZ_JABAGD010000043.1"/>
</dbReference>
<dbReference type="AlphaFoldDB" id="A0A7X9SRV2"/>
<sequence>MENKRNVISIPIDGSIIEFLEPANINFRIKLETDTILKNKYKTDFSVISYGIITCKDREDRGIRHIFFNADNSANLVNLVSYFEVNDEYKEEPSITIEFNNVGVSRWYRHNRIDHRCTEEDFIAGQVMGGFLSYFGKLTHILNTNFKVKKHLIEKDRHILTISKNRVKYRLSLNAKTYKKFINKYM</sequence>
<evidence type="ECO:0000313" key="2">
    <source>
        <dbReference type="Proteomes" id="UP000587880"/>
    </source>
</evidence>
<evidence type="ECO:0000313" key="1">
    <source>
        <dbReference type="EMBL" id="NMF06880.1"/>
    </source>
</evidence>
<organism evidence="1 2">
    <name type="scientific">Clostridium beijerinckii</name>
    <name type="common">Clostridium MP</name>
    <dbReference type="NCBI Taxonomy" id="1520"/>
    <lineage>
        <taxon>Bacteria</taxon>
        <taxon>Bacillati</taxon>
        <taxon>Bacillota</taxon>
        <taxon>Clostridia</taxon>
        <taxon>Eubacteriales</taxon>
        <taxon>Clostridiaceae</taxon>
        <taxon>Clostridium</taxon>
    </lineage>
</organism>
<accession>A0A7X9SRV2</accession>
<proteinExistence type="predicted"/>
<comment type="caution">
    <text evidence="1">The sequence shown here is derived from an EMBL/GenBank/DDBJ whole genome shotgun (WGS) entry which is preliminary data.</text>
</comment>
<reference evidence="1 2" key="1">
    <citation type="submission" date="2020-04" db="EMBL/GenBank/DDBJ databases">
        <authorList>
            <person name="Hitch T.C.A."/>
            <person name="Wylensek D."/>
            <person name="Clavel T."/>
        </authorList>
    </citation>
    <scope>NUCLEOTIDE SEQUENCE [LARGE SCALE GENOMIC DNA]</scope>
    <source>
        <strain evidence="1 2">WB01_NA02</strain>
    </source>
</reference>
<gene>
    <name evidence="1" type="ORF">HF849_19470</name>
</gene>